<keyword evidence="3" id="KW-0378">Hydrolase</keyword>
<dbReference type="InterPro" id="IPR027417">
    <property type="entry name" value="P-loop_NTPase"/>
</dbReference>
<keyword evidence="3" id="KW-0347">Helicase</keyword>
<proteinExistence type="predicted"/>
<evidence type="ECO:0000259" key="2">
    <source>
        <dbReference type="Pfam" id="PF19778"/>
    </source>
</evidence>
<dbReference type="InterPro" id="IPR006935">
    <property type="entry name" value="Helicase/UvrB_N"/>
</dbReference>
<dbReference type="REBASE" id="389859">
    <property type="entry name" value="Bme15126ORF6640P"/>
</dbReference>
<dbReference type="EMBL" id="CP048751">
    <property type="protein sequence ID" value="QIH72657.1"/>
    <property type="molecule type" value="Genomic_DNA"/>
</dbReference>
<dbReference type="Proteomes" id="UP000501325">
    <property type="component" value="Chromosome"/>
</dbReference>
<reference evidence="3 4" key="1">
    <citation type="submission" date="2020-01" db="EMBL/GenBank/DDBJ databases">
        <authorList>
            <person name="Wang S."/>
        </authorList>
    </citation>
    <scope>NUCLEOTIDE SEQUENCE [LARGE SCALE GENOMIC DNA]</scope>
    <source>
        <strain evidence="3 4">D151-2-6</strain>
    </source>
</reference>
<dbReference type="InterPro" id="IPR045572">
    <property type="entry name" value="RE_endonuc_C"/>
</dbReference>
<protein>
    <submittedName>
        <fullName evidence="3">DEAD/DEAH box helicase family protein</fullName>
    </submittedName>
</protein>
<name>A0AB37E6Z8_9CAUL</name>
<evidence type="ECO:0000313" key="4">
    <source>
        <dbReference type="Proteomes" id="UP000501325"/>
    </source>
</evidence>
<dbReference type="Pfam" id="PF04851">
    <property type="entry name" value="ResIII"/>
    <property type="match status" value="1"/>
</dbReference>
<sequence>MKLRFESDLTFQKHGIDAVCDLFKGQEINRTEFTVSRVSTDDAQAQLGLDDDGLGVGNRLTLLDDEVLANLRAVQLRHALAPADRLSSMDFTVEMETGTGKTYVYLRTIFELNRLYGFTKFVIVVPSVAIREGVAKTLEMTKEHFRALYAGQPINWFVYDSAKLGQVRDFATSSTINVMVATIGSLNKLDTNVFYTPHERTGGERPVDLVRATRPVVIVDEPQSVDGGENGRGKKALDEMRPLCTLRYSATHATKHHMVYRLDAVDAYEQKLVKRIDVAGLEITGANNTPYVRVTDIKFSKTKPPVASVEIDMQGQGTVLRQIKTGLTDGRDLADLTKREVYRDISIGTIEKSASGEALMQLNLPGDVKYLRIGEAHGDVDRGSVVRRMIQRTIKEHFDRERVLRPLGIKVLSLFFIDRVDHYRVHGEDGSRSLGPYGVMFEEEYRKLAAHPDYRASLFGDGPIEPDRAHDGYFSRDRKGKVTEPEVNASGDLKNAASREDAERGFHLIMRDKEKLLDEKEPLRFIFSHSALREGWDNPNVFQICVLREMGGDRERRQTIGRGLRLCVDSKGERRRDEGLNVLTVIAEESYASFAQGLQNQIEQDLKIEFGTVAKDTFAHLPVEGEDGVMEPLGVAASTQLFEHLQAQGYLTAKGKIEDSLRRELKAGTLTFPDAFHAVAAHARALLTKLSGRLDVRNADDRVPIGMNREVFLGEDFRALWDRIRARTTYRVAFDNDALILAAAERLKTSIQVAPAQARWRKGEMEISKAGVTGVHETTSQFMTLSAENAAVPDVLGELQNRTELTRRSLARILVDSGRLDDLRENPASFIDQAADLINRAKINALVDGIRYQAIGPDSFYAQELFETEELNGYLDKMVEVQKSVSDAIRYDSTIERTFAETLNDSEAVRVFAKLPDWFKIPTPLGSYNPDWAVLLSGEAGDRLYFVVETKGSQFLEDLRTSEAGKIQCGREHFREIARSEGEPGFLQAVVAEEVLRLATTRFSHSR</sequence>
<dbReference type="GO" id="GO:0015668">
    <property type="term" value="F:type III site-specific deoxyribonuclease activity"/>
    <property type="evidence" value="ECO:0007669"/>
    <property type="project" value="InterPro"/>
</dbReference>
<dbReference type="RefSeq" id="WP_164952629.1">
    <property type="nucleotide sequence ID" value="NZ_CP048751.1"/>
</dbReference>
<dbReference type="AlphaFoldDB" id="A0AB37E6Z8"/>
<keyword evidence="3" id="KW-0067">ATP-binding</keyword>
<feature type="domain" description="Helicase/UvrB N-terminal" evidence="1">
    <location>
        <begin position="90"/>
        <end position="251"/>
    </location>
</feature>
<dbReference type="Pfam" id="PF19778">
    <property type="entry name" value="RE_endonuc"/>
    <property type="match status" value="1"/>
</dbReference>
<dbReference type="GO" id="GO:0003677">
    <property type="term" value="F:DNA binding"/>
    <property type="evidence" value="ECO:0007669"/>
    <property type="project" value="InterPro"/>
</dbReference>
<organism evidence="3 4">
    <name type="scientific">Brevundimonas mediterranea</name>
    <dbReference type="NCBI Taxonomy" id="74329"/>
    <lineage>
        <taxon>Bacteria</taxon>
        <taxon>Pseudomonadati</taxon>
        <taxon>Pseudomonadota</taxon>
        <taxon>Alphaproteobacteria</taxon>
        <taxon>Caulobacterales</taxon>
        <taxon>Caulobacteraceae</taxon>
        <taxon>Brevundimonas</taxon>
    </lineage>
</organism>
<dbReference type="GO" id="GO:0005524">
    <property type="term" value="F:ATP binding"/>
    <property type="evidence" value="ECO:0007669"/>
    <property type="project" value="InterPro"/>
</dbReference>
<dbReference type="Gene3D" id="3.40.50.300">
    <property type="entry name" value="P-loop containing nucleotide triphosphate hydrolases"/>
    <property type="match status" value="2"/>
</dbReference>
<feature type="domain" description="Type III restriction enzyme C-terminal endonuclease" evidence="2">
    <location>
        <begin position="883"/>
        <end position="978"/>
    </location>
</feature>
<evidence type="ECO:0000259" key="1">
    <source>
        <dbReference type="Pfam" id="PF04851"/>
    </source>
</evidence>
<dbReference type="KEGG" id="bmed:GYM46_06645"/>
<evidence type="ECO:0000313" key="3">
    <source>
        <dbReference type="EMBL" id="QIH72657.1"/>
    </source>
</evidence>
<dbReference type="SUPFAM" id="SSF52540">
    <property type="entry name" value="P-loop containing nucleoside triphosphate hydrolases"/>
    <property type="match status" value="1"/>
</dbReference>
<gene>
    <name evidence="3" type="ORF">GYM46_06645</name>
</gene>
<keyword evidence="3" id="KW-0547">Nucleotide-binding</keyword>
<accession>A0AB37E6Z8</accession>
<dbReference type="GO" id="GO:0004386">
    <property type="term" value="F:helicase activity"/>
    <property type="evidence" value="ECO:0007669"/>
    <property type="project" value="UniProtKB-KW"/>
</dbReference>